<reference evidence="1" key="1">
    <citation type="submission" date="2023-04" db="EMBL/GenBank/DDBJ databases">
        <title>Phytophthora fragariaefolia NBRC 109709.</title>
        <authorList>
            <person name="Ichikawa N."/>
            <person name="Sato H."/>
            <person name="Tonouchi N."/>
        </authorList>
    </citation>
    <scope>NUCLEOTIDE SEQUENCE</scope>
    <source>
        <strain evidence="1">NBRC 109709</strain>
    </source>
</reference>
<evidence type="ECO:0000313" key="1">
    <source>
        <dbReference type="EMBL" id="GMF44254.1"/>
    </source>
</evidence>
<evidence type="ECO:0000313" key="2">
    <source>
        <dbReference type="Proteomes" id="UP001165121"/>
    </source>
</evidence>
<proteinExistence type="predicted"/>
<dbReference type="Proteomes" id="UP001165121">
    <property type="component" value="Unassembled WGS sequence"/>
</dbReference>
<dbReference type="AlphaFoldDB" id="A0A9W7CXD0"/>
<keyword evidence="2" id="KW-1185">Reference proteome</keyword>
<protein>
    <submittedName>
        <fullName evidence="1">Unnamed protein product</fullName>
    </submittedName>
</protein>
<comment type="caution">
    <text evidence="1">The sequence shown here is derived from an EMBL/GenBank/DDBJ whole genome shotgun (WGS) entry which is preliminary data.</text>
</comment>
<name>A0A9W7CXD0_9STRA</name>
<accession>A0A9W7CXD0</accession>
<dbReference type="EMBL" id="BSXT01001656">
    <property type="protein sequence ID" value="GMF44254.1"/>
    <property type="molecule type" value="Genomic_DNA"/>
</dbReference>
<organism evidence="1 2">
    <name type="scientific">Phytophthora fragariaefolia</name>
    <dbReference type="NCBI Taxonomy" id="1490495"/>
    <lineage>
        <taxon>Eukaryota</taxon>
        <taxon>Sar</taxon>
        <taxon>Stramenopiles</taxon>
        <taxon>Oomycota</taxon>
        <taxon>Peronosporomycetes</taxon>
        <taxon>Peronosporales</taxon>
        <taxon>Peronosporaceae</taxon>
        <taxon>Phytophthora</taxon>
    </lineage>
</organism>
<sequence>MALQPAPTYKYALGWLHQSHDALRDGKLEKFSGCIEENIPESTNAGSVQPFSDSLIRAVIDTPQADALDADDCNDDTPVPKGVSEIKFEKDTPTTIGATTRLLSKNRKRPKCVFTKPVKNKKLPIRALNRIERAQRKSGLRKLAKLCKGNEARPLYSLQTLTLSCQANSRTIR</sequence>
<gene>
    <name evidence="1" type="ORF">Pfra01_001532000</name>
</gene>